<reference evidence="1 2" key="2">
    <citation type="journal article" date="2011" name="ISME J.">
        <title>RNA-seq reveals cooperative metabolic interactions between two termite-gut spirochete species in co-culture.</title>
        <authorList>
            <person name="Rosenthal A.Z."/>
            <person name="Matson E.G."/>
            <person name="Eldar A."/>
            <person name="Leadbetter J.R."/>
        </authorList>
    </citation>
    <scope>NUCLEOTIDE SEQUENCE [LARGE SCALE GENOMIC DNA]</scope>
    <source>
        <strain evidence="2">ATCC BAA-888 / DSM 13862 / ZAS-9</strain>
    </source>
</reference>
<dbReference type="RefSeq" id="WP_015710309.1">
    <property type="nucleotide sequence ID" value="NC_015577.1"/>
</dbReference>
<proteinExistence type="predicted"/>
<accession>F5YCN8</accession>
<name>F5YCN8_LEAAZ</name>
<keyword evidence="2" id="KW-1185">Reference proteome</keyword>
<dbReference type="HOGENOM" id="CLU_2686701_0_0_12"/>
<protein>
    <submittedName>
        <fullName evidence="1">Uncharacterized protein</fullName>
    </submittedName>
</protein>
<dbReference type="Proteomes" id="UP000009222">
    <property type="component" value="Chromosome"/>
</dbReference>
<evidence type="ECO:0000313" key="2">
    <source>
        <dbReference type="Proteomes" id="UP000009222"/>
    </source>
</evidence>
<organism evidence="1 2">
    <name type="scientific">Leadbettera azotonutricia (strain ATCC BAA-888 / DSM 13862 / ZAS-9)</name>
    <name type="common">Treponema azotonutricium</name>
    <dbReference type="NCBI Taxonomy" id="545695"/>
    <lineage>
        <taxon>Bacteria</taxon>
        <taxon>Pseudomonadati</taxon>
        <taxon>Spirochaetota</taxon>
        <taxon>Spirochaetia</taxon>
        <taxon>Spirochaetales</taxon>
        <taxon>Breznakiellaceae</taxon>
        <taxon>Leadbettera</taxon>
    </lineage>
</organism>
<sequence length="74" mass="8756">MYAIKAVYDGNYFKLEEPVPVEGTYEVVITFTKSLKKPQEEILKYFNSWDEDDMHCITEIINERDNFSLGRTEI</sequence>
<dbReference type="AlphaFoldDB" id="F5YCN8"/>
<gene>
    <name evidence="1" type="ordered locus">TREAZ_1715</name>
</gene>
<dbReference type="STRING" id="545695.TREAZ_1715"/>
<dbReference type="EMBL" id="CP001841">
    <property type="protein sequence ID" value="AEF81647.1"/>
    <property type="molecule type" value="Genomic_DNA"/>
</dbReference>
<dbReference type="KEGG" id="taz:TREAZ_1715"/>
<dbReference type="InParanoid" id="F5YCN8"/>
<evidence type="ECO:0000313" key="1">
    <source>
        <dbReference type="EMBL" id="AEF81647.1"/>
    </source>
</evidence>
<reference evidence="2" key="1">
    <citation type="submission" date="2009-12" db="EMBL/GenBank/DDBJ databases">
        <title>Complete sequence of Treponema azotonutricium strain ZAS-9.</title>
        <authorList>
            <person name="Tetu S.G."/>
            <person name="Matson E."/>
            <person name="Ren Q."/>
            <person name="Seshadri R."/>
            <person name="Elbourne L."/>
            <person name="Hassan K.A."/>
            <person name="Durkin A."/>
            <person name="Radune D."/>
            <person name="Mohamoud Y."/>
            <person name="Shay R."/>
            <person name="Jin S."/>
            <person name="Zhang X."/>
            <person name="Lucey K."/>
            <person name="Ballor N.R."/>
            <person name="Ottesen E."/>
            <person name="Rosenthal R."/>
            <person name="Allen A."/>
            <person name="Leadbetter J.R."/>
            <person name="Paulsen I.T."/>
        </authorList>
    </citation>
    <scope>NUCLEOTIDE SEQUENCE [LARGE SCALE GENOMIC DNA]</scope>
    <source>
        <strain evidence="2">ATCC BAA-888 / DSM 13862 / ZAS-9</strain>
    </source>
</reference>